<evidence type="ECO:0000313" key="3">
    <source>
        <dbReference type="Proteomes" id="UP000552954"/>
    </source>
</evidence>
<feature type="domain" description="Glycosyl transferase family 1" evidence="1">
    <location>
        <begin position="140"/>
        <end position="281"/>
    </location>
</feature>
<organism evidence="2 3">
    <name type="scientific">Ramlibacter montanisoli</name>
    <dbReference type="NCBI Taxonomy" id="2732512"/>
    <lineage>
        <taxon>Bacteria</taxon>
        <taxon>Pseudomonadati</taxon>
        <taxon>Pseudomonadota</taxon>
        <taxon>Betaproteobacteria</taxon>
        <taxon>Burkholderiales</taxon>
        <taxon>Comamonadaceae</taxon>
        <taxon>Ramlibacter</taxon>
    </lineage>
</organism>
<dbReference type="PANTHER" id="PTHR46660">
    <property type="match status" value="1"/>
</dbReference>
<comment type="caution">
    <text evidence="2">The sequence shown here is derived from an EMBL/GenBank/DDBJ whole genome shotgun (WGS) entry which is preliminary data.</text>
</comment>
<dbReference type="PANTHER" id="PTHR46660:SF2">
    <property type="entry name" value="GLYCOSYLTRANSFERASE 1 DOMAIN-CONTAINING PROTEIN 1"/>
    <property type="match status" value="1"/>
</dbReference>
<dbReference type="InterPro" id="IPR027627">
    <property type="entry name" value="Glycosyltransferase_put"/>
</dbReference>
<dbReference type="Gene3D" id="3.40.50.2000">
    <property type="entry name" value="Glycogen Phosphorylase B"/>
    <property type="match status" value="1"/>
</dbReference>
<evidence type="ECO:0000313" key="2">
    <source>
        <dbReference type="EMBL" id="NNU44012.1"/>
    </source>
</evidence>
<dbReference type="EMBL" id="JABFCS010000001">
    <property type="protein sequence ID" value="NNU44012.1"/>
    <property type="molecule type" value="Genomic_DNA"/>
</dbReference>
<dbReference type="AlphaFoldDB" id="A0A849K6G4"/>
<keyword evidence="2" id="KW-0808">Transferase</keyword>
<reference evidence="2 3" key="2">
    <citation type="submission" date="2020-06" db="EMBL/GenBank/DDBJ databases">
        <title>Ramlibacter rhizophilus sp. nov., isolated from rhizosphere soil of national flower Mugunghwa from South Korea.</title>
        <authorList>
            <person name="Zheng-Fei Y."/>
            <person name="Huan T."/>
        </authorList>
    </citation>
    <scope>NUCLEOTIDE SEQUENCE [LARGE SCALE GENOMIC DNA]</scope>
    <source>
        <strain evidence="2 3">B156</strain>
    </source>
</reference>
<evidence type="ECO:0000259" key="1">
    <source>
        <dbReference type="Pfam" id="PF00534"/>
    </source>
</evidence>
<dbReference type="Proteomes" id="UP000552954">
    <property type="component" value="Unassembled WGS sequence"/>
</dbReference>
<accession>A0A849K6G4</accession>
<dbReference type="NCBIfam" id="TIGR04348">
    <property type="entry name" value="selenoneine biosynthesis selenosugar synthase SenB"/>
    <property type="match status" value="1"/>
</dbReference>
<dbReference type="GO" id="GO:0016757">
    <property type="term" value="F:glycosyltransferase activity"/>
    <property type="evidence" value="ECO:0007669"/>
    <property type="project" value="InterPro"/>
</dbReference>
<gene>
    <name evidence="2" type="ORF">HK415_13885</name>
</gene>
<dbReference type="SUPFAM" id="SSF53756">
    <property type="entry name" value="UDP-Glycosyltransferase/glycogen phosphorylase"/>
    <property type="match status" value="1"/>
</dbReference>
<dbReference type="Pfam" id="PF00534">
    <property type="entry name" value="Glycos_transf_1"/>
    <property type="match status" value="1"/>
</dbReference>
<dbReference type="RefSeq" id="WP_171560195.1">
    <property type="nucleotide sequence ID" value="NZ_JABFCS010000001.1"/>
</dbReference>
<keyword evidence="3" id="KW-1185">Reference proteome</keyword>
<protein>
    <submittedName>
        <fullName evidence="2">TIGR04348 family glycosyltransferase</fullName>
    </submittedName>
</protein>
<name>A0A849K6G4_9BURK</name>
<sequence length="332" mass="35581">MPRSPSVVIVSPALADANNGNWRTARRWQELLAPHCRARIAREWPDAGTEEDTVMLALHARRSAQPIAAWAQRHPGRGLAVVLTGTDLYQDLAIDAAAQRSVELAQRLVVLQERGADALPPQHRGKARVVYQSAPALPVLAKPKDLLQAVMVGHLRQVKTPQTLFDAARLLRGRDDIRITHIGGAEGEPELAAQASATAQECTAYSWLGGVPHEDTLQHIRAAHVLVHTSAMEGGAHVILEAVRCGTPVLASRVPGNVGMLGEDYAGYFTHGDAAALAGLLAACRQGQNSENPADRLLERLGAQCALRAPLFDAGAERTALLNLLQELEPAP</sequence>
<dbReference type="InterPro" id="IPR052622">
    <property type="entry name" value="Glycosyltransferase_G1"/>
</dbReference>
<dbReference type="InterPro" id="IPR001296">
    <property type="entry name" value="Glyco_trans_1"/>
</dbReference>
<proteinExistence type="predicted"/>
<reference evidence="2 3" key="1">
    <citation type="submission" date="2020-05" db="EMBL/GenBank/DDBJ databases">
        <authorList>
            <person name="Khan S.A."/>
            <person name="Jeon C.O."/>
            <person name="Chun B.H."/>
        </authorList>
    </citation>
    <scope>NUCLEOTIDE SEQUENCE [LARGE SCALE GENOMIC DNA]</scope>
    <source>
        <strain evidence="2 3">B156</strain>
    </source>
</reference>